<gene>
    <name evidence="1" type="ORF">SDC9_87181</name>
</gene>
<protein>
    <submittedName>
        <fullName evidence="1">Uncharacterized protein</fullName>
    </submittedName>
</protein>
<name>A0A644ZII8_9ZZZZ</name>
<evidence type="ECO:0000313" key="1">
    <source>
        <dbReference type="EMBL" id="MPM40537.1"/>
    </source>
</evidence>
<comment type="caution">
    <text evidence="1">The sequence shown here is derived from an EMBL/GenBank/DDBJ whole genome shotgun (WGS) entry which is preliminary data.</text>
</comment>
<accession>A0A644ZII8</accession>
<organism evidence="1">
    <name type="scientific">bioreactor metagenome</name>
    <dbReference type="NCBI Taxonomy" id="1076179"/>
    <lineage>
        <taxon>unclassified sequences</taxon>
        <taxon>metagenomes</taxon>
        <taxon>ecological metagenomes</taxon>
    </lineage>
</organism>
<dbReference type="AlphaFoldDB" id="A0A644ZII8"/>
<dbReference type="Gene3D" id="3.20.20.140">
    <property type="entry name" value="Metal-dependent hydrolases"/>
    <property type="match status" value="1"/>
</dbReference>
<sequence>MLVEMPSYKWTDRMIDTLFAIREESNLDVILVHVDRYPYEDVSELLSMDFVGQLNVESLISPFGRKKYIRWIENGNIVALGSDIHGNGSQYNSYKKAMNILKNNGIVLQMRMQEILQTNN</sequence>
<proteinExistence type="predicted"/>
<dbReference type="EMBL" id="VSSQ01009036">
    <property type="protein sequence ID" value="MPM40537.1"/>
    <property type="molecule type" value="Genomic_DNA"/>
</dbReference>
<reference evidence="1" key="1">
    <citation type="submission" date="2019-08" db="EMBL/GenBank/DDBJ databases">
        <authorList>
            <person name="Kucharzyk K."/>
            <person name="Murdoch R.W."/>
            <person name="Higgins S."/>
            <person name="Loffler F."/>
        </authorList>
    </citation>
    <scope>NUCLEOTIDE SEQUENCE</scope>
</reference>